<dbReference type="SUPFAM" id="SSF53850">
    <property type="entry name" value="Periplasmic binding protein-like II"/>
    <property type="match status" value="1"/>
</dbReference>
<dbReference type="Gene3D" id="3.40.190.10">
    <property type="entry name" value="Periplasmic binding protein-like II"/>
    <property type="match status" value="2"/>
</dbReference>
<dbReference type="SMART" id="SM00062">
    <property type="entry name" value="PBPb"/>
    <property type="match status" value="1"/>
</dbReference>
<dbReference type="PANTHER" id="PTHR38834:SF3">
    <property type="entry name" value="SOLUTE-BINDING PROTEIN FAMILY 3_N-TERMINAL DOMAIN-CONTAINING PROTEIN"/>
    <property type="match status" value="1"/>
</dbReference>
<proteinExistence type="predicted"/>
<protein>
    <submittedName>
        <fullName evidence="2">ABC transporter substrate-binding protein</fullName>
    </submittedName>
</protein>
<reference evidence="2" key="1">
    <citation type="journal article" date="2018" name="Genome Biol.">
        <title>SKESA: strategic k-mer extension for scrupulous assemblies.</title>
        <authorList>
            <person name="Souvorov A."/>
            <person name="Agarwala R."/>
            <person name="Lipman D.J."/>
        </authorList>
    </citation>
    <scope>NUCLEOTIDE SEQUENCE</scope>
    <source>
        <strain evidence="2">OLC2673_Aeromonas</strain>
    </source>
</reference>
<dbReference type="AlphaFoldDB" id="A0AAD3UAC3"/>
<comment type="caution">
    <text evidence="2">The sequence shown here is derived from an EMBL/GenBank/DDBJ whole genome shotgun (WGS) entry which is preliminary data.</text>
</comment>
<reference evidence="2" key="2">
    <citation type="submission" date="2020-01" db="EMBL/GenBank/DDBJ databases">
        <authorList>
            <consortium name="NCBI Pathogen Detection Project"/>
        </authorList>
    </citation>
    <scope>NUCLEOTIDE SEQUENCE</scope>
    <source>
        <strain evidence="2">OLC2673_Aeromonas</strain>
    </source>
</reference>
<dbReference type="EMBL" id="DACTUL010000014">
    <property type="protein sequence ID" value="HAT6344442.1"/>
    <property type="molecule type" value="Genomic_DNA"/>
</dbReference>
<gene>
    <name evidence="2" type="ORF">JAJ28_002169</name>
</gene>
<feature type="domain" description="Solute-binding protein family 3/N-terminal" evidence="1">
    <location>
        <begin position="26"/>
        <end position="250"/>
    </location>
</feature>
<dbReference type="Proteomes" id="UP000859505">
    <property type="component" value="Unassembled WGS sequence"/>
</dbReference>
<organism evidence="2 3">
    <name type="scientific">Aeromonas hydrophila</name>
    <dbReference type="NCBI Taxonomy" id="644"/>
    <lineage>
        <taxon>Bacteria</taxon>
        <taxon>Pseudomonadati</taxon>
        <taxon>Pseudomonadota</taxon>
        <taxon>Gammaproteobacteria</taxon>
        <taxon>Aeromonadales</taxon>
        <taxon>Aeromonadaceae</taxon>
        <taxon>Aeromonas</taxon>
    </lineage>
</organism>
<dbReference type="InterPro" id="IPR001638">
    <property type="entry name" value="Solute-binding_3/MltF_N"/>
</dbReference>
<accession>A0AAD3UAC3</accession>
<sequence>MGTTARWRWLLVTLLLTRGPVQPARALQALTEQMPPYNYQLAGQPVSGFSVDLLHALLARSGLALRGDIQLQPWARAYQNARYQAGSILFSVARTPEREQQFQWVGPVGPRTIRVWRLSSRTDIQPRSLQEASHYRIAVVRNSASAQQLIRQGLAPVSVNSEEDKFRMLLRGRVDLVTALDLGAAFHMHQLGHGLAALTPLFVYDDGEQYYFALNLATEPAKVQALQRALDQMRQDGSLEALRRRWLNLHAVPPAPASGATPS</sequence>
<evidence type="ECO:0000313" key="3">
    <source>
        <dbReference type="Proteomes" id="UP000859505"/>
    </source>
</evidence>
<evidence type="ECO:0000313" key="2">
    <source>
        <dbReference type="EMBL" id="HAT6344442.1"/>
    </source>
</evidence>
<name>A0AAD3UAC3_AERHY</name>
<dbReference type="PANTHER" id="PTHR38834">
    <property type="entry name" value="PERIPLASMIC SUBSTRATE BINDING PROTEIN FAMILY 3"/>
    <property type="match status" value="1"/>
</dbReference>
<dbReference type="Pfam" id="PF00497">
    <property type="entry name" value="SBP_bac_3"/>
    <property type="match status" value="1"/>
</dbReference>
<evidence type="ECO:0000259" key="1">
    <source>
        <dbReference type="SMART" id="SM00062"/>
    </source>
</evidence>